<gene>
    <name evidence="3" type="ORF">GPECTOR_1g235</name>
</gene>
<protein>
    <submittedName>
        <fullName evidence="3">Uncharacterized protein</fullName>
    </submittedName>
</protein>
<feature type="chain" id="PRO_5007562384" evidence="2">
    <location>
        <begin position="17"/>
        <end position="423"/>
    </location>
</feature>
<feature type="compositionally biased region" description="Pro residues" evidence="1">
    <location>
        <begin position="358"/>
        <end position="380"/>
    </location>
</feature>
<evidence type="ECO:0000313" key="4">
    <source>
        <dbReference type="Proteomes" id="UP000075714"/>
    </source>
</evidence>
<keyword evidence="4" id="KW-1185">Reference proteome</keyword>
<evidence type="ECO:0000256" key="2">
    <source>
        <dbReference type="SAM" id="SignalP"/>
    </source>
</evidence>
<sequence>MYYITIIALLTASVQAALPSCPPASASGWGSSYTPAWALLMPPGATVDLVSGRPPGPLTVENDIMYIKVRSSPLPGWGSAGLQVLNISSGTWLGTAWSPLEPAAGSRHYPTPTVTLRVLESDGPRNRHAAFFTARAGNGTYFLHAALFGTTQPVTSGAPVNGTAPGVVLGYSWVTALAGQYEGDMLSDPALFDSLTPGGGLAPDTLGFLVATSLRSINVVNASTGALLYTHTFPDRVLRPQSGTFAVPPVNFRGLAVVPTANNSVIAYDLAARAVAWEAPLPHSFIASMQPSKEVLVVRLVSSATLPNPDPYFAISPDGAVRSYNPDPDAGFSTPRVSNPLAPVTPAGQQFLLTSSAPPSPPPPPGTSAGGPPPPPPGLRPPRLTIVDLKTLEQQTVDLGFTMPRRHSLGPLVGSETAELARS</sequence>
<keyword evidence="2" id="KW-0732">Signal</keyword>
<dbReference type="SUPFAM" id="SSF50998">
    <property type="entry name" value="Quinoprotein alcohol dehydrogenase-like"/>
    <property type="match status" value="1"/>
</dbReference>
<dbReference type="Gene3D" id="2.130.10.10">
    <property type="entry name" value="YVTN repeat-like/Quinoprotein amine dehydrogenase"/>
    <property type="match status" value="1"/>
</dbReference>
<dbReference type="InterPro" id="IPR015943">
    <property type="entry name" value="WD40/YVTN_repeat-like_dom_sf"/>
</dbReference>
<dbReference type="OrthoDB" id="536488at2759"/>
<accession>A0A150H299</accession>
<evidence type="ECO:0000313" key="3">
    <source>
        <dbReference type="EMBL" id="KXZ56269.1"/>
    </source>
</evidence>
<dbReference type="InterPro" id="IPR011047">
    <property type="entry name" value="Quinoprotein_ADH-like_sf"/>
</dbReference>
<feature type="region of interest" description="Disordered" evidence="1">
    <location>
        <begin position="399"/>
        <end position="423"/>
    </location>
</feature>
<organism evidence="3 4">
    <name type="scientific">Gonium pectorale</name>
    <name type="common">Green alga</name>
    <dbReference type="NCBI Taxonomy" id="33097"/>
    <lineage>
        <taxon>Eukaryota</taxon>
        <taxon>Viridiplantae</taxon>
        <taxon>Chlorophyta</taxon>
        <taxon>core chlorophytes</taxon>
        <taxon>Chlorophyceae</taxon>
        <taxon>CS clade</taxon>
        <taxon>Chlamydomonadales</taxon>
        <taxon>Volvocaceae</taxon>
        <taxon>Gonium</taxon>
    </lineage>
</organism>
<feature type="region of interest" description="Disordered" evidence="1">
    <location>
        <begin position="324"/>
        <end position="383"/>
    </location>
</feature>
<feature type="signal peptide" evidence="2">
    <location>
        <begin position="1"/>
        <end position="16"/>
    </location>
</feature>
<dbReference type="Proteomes" id="UP000075714">
    <property type="component" value="Unassembled WGS sequence"/>
</dbReference>
<dbReference type="EMBL" id="LSYV01000002">
    <property type="protein sequence ID" value="KXZ56269.1"/>
    <property type="molecule type" value="Genomic_DNA"/>
</dbReference>
<proteinExistence type="predicted"/>
<comment type="caution">
    <text evidence="3">The sequence shown here is derived from an EMBL/GenBank/DDBJ whole genome shotgun (WGS) entry which is preliminary data.</text>
</comment>
<name>A0A150H299_GONPE</name>
<evidence type="ECO:0000256" key="1">
    <source>
        <dbReference type="SAM" id="MobiDB-lite"/>
    </source>
</evidence>
<reference evidence="4" key="1">
    <citation type="journal article" date="2016" name="Nat. Commun.">
        <title>The Gonium pectorale genome demonstrates co-option of cell cycle regulation during the evolution of multicellularity.</title>
        <authorList>
            <person name="Hanschen E.R."/>
            <person name="Marriage T.N."/>
            <person name="Ferris P.J."/>
            <person name="Hamaji T."/>
            <person name="Toyoda A."/>
            <person name="Fujiyama A."/>
            <person name="Neme R."/>
            <person name="Noguchi H."/>
            <person name="Minakuchi Y."/>
            <person name="Suzuki M."/>
            <person name="Kawai-Toyooka H."/>
            <person name="Smith D.R."/>
            <person name="Sparks H."/>
            <person name="Anderson J."/>
            <person name="Bakaric R."/>
            <person name="Luria V."/>
            <person name="Karger A."/>
            <person name="Kirschner M.W."/>
            <person name="Durand P.M."/>
            <person name="Michod R.E."/>
            <person name="Nozaki H."/>
            <person name="Olson B.J."/>
        </authorList>
    </citation>
    <scope>NUCLEOTIDE SEQUENCE [LARGE SCALE GENOMIC DNA]</scope>
    <source>
        <strain evidence="4">NIES-2863</strain>
    </source>
</reference>
<dbReference type="AlphaFoldDB" id="A0A150H299"/>